<protein>
    <recommendedName>
        <fullName evidence="2">DUF6533 domain-containing protein</fullName>
    </recommendedName>
</protein>
<dbReference type="OrthoDB" id="3251775at2759"/>
<dbReference type="Pfam" id="PF20151">
    <property type="entry name" value="DUF6533"/>
    <property type="match status" value="1"/>
</dbReference>
<dbReference type="HOGENOM" id="CLU_035509_1_1_1"/>
<evidence type="ECO:0000313" key="3">
    <source>
        <dbReference type="EMBL" id="KIJ31404.1"/>
    </source>
</evidence>
<feature type="transmembrane region" description="Helical" evidence="1">
    <location>
        <begin position="182"/>
        <end position="201"/>
    </location>
</feature>
<keyword evidence="1" id="KW-0812">Transmembrane</keyword>
<feature type="domain" description="DUF6533" evidence="2">
    <location>
        <begin position="30"/>
        <end position="74"/>
    </location>
</feature>
<name>A0A0C9UA56_SPHS4</name>
<keyword evidence="1" id="KW-0472">Membrane</keyword>
<organism evidence="3 4">
    <name type="scientific">Sphaerobolus stellatus (strain SS14)</name>
    <dbReference type="NCBI Taxonomy" id="990650"/>
    <lineage>
        <taxon>Eukaryota</taxon>
        <taxon>Fungi</taxon>
        <taxon>Dikarya</taxon>
        <taxon>Basidiomycota</taxon>
        <taxon>Agaricomycotina</taxon>
        <taxon>Agaricomycetes</taxon>
        <taxon>Phallomycetidae</taxon>
        <taxon>Geastrales</taxon>
        <taxon>Sphaerobolaceae</taxon>
        <taxon>Sphaerobolus</taxon>
    </lineage>
</organism>
<feature type="transmembrane region" description="Helical" evidence="1">
    <location>
        <begin position="99"/>
        <end position="121"/>
    </location>
</feature>
<evidence type="ECO:0000256" key="1">
    <source>
        <dbReference type="SAM" id="Phobius"/>
    </source>
</evidence>
<reference evidence="3 4" key="1">
    <citation type="submission" date="2014-06" db="EMBL/GenBank/DDBJ databases">
        <title>Evolutionary Origins and Diversification of the Mycorrhizal Mutualists.</title>
        <authorList>
            <consortium name="DOE Joint Genome Institute"/>
            <consortium name="Mycorrhizal Genomics Consortium"/>
            <person name="Kohler A."/>
            <person name="Kuo A."/>
            <person name="Nagy L.G."/>
            <person name="Floudas D."/>
            <person name="Copeland A."/>
            <person name="Barry K.W."/>
            <person name="Cichocki N."/>
            <person name="Veneault-Fourrey C."/>
            <person name="LaButti K."/>
            <person name="Lindquist E.A."/>
            <person name="Lipzen A."/>
            <person name="Lundell T."/>
            <person name="Morin E."/>
            <person name="Murat C."/>
            <person name="Riley R."/>
            <person name="Ohm R."/>
            <person name="Sun H."/>
            <person name="Tunlid A."/>
            <person name="Henrissat B."/>
            <person name="Grigoriev I.V."/>
            <person name="Hibbett D.S."/>
            <person name="Martin F."/>
        </authorList>
    </citation>
    <scope>NUCLEOTIDE SEQUENCE [LARGE SCALE GENOMIC DNA]</scope>
    <source>
        <strain evidence="3 4">SS14</strain>
    </source>
</reference>
<keyword evidence="4" id="KW-1185">Reference proteome</keyword>
<proteinExistence type="predicted"/>
<dbReference type="InterPro" id="IPR045340">
    <property type="entry name" value="DUF6533"/>
</dbReference>
<evidence type="ECO:0000313" key="4">
    <source>
        <dbReference type="Proteomes" id="UP000054279"/>
    </source>
</evidence>
<accession>A0A0C9UA56</accession>
<feature type="transmembrane region" description="Helical" evidence="1">
    <location>
        <begin position="246"/>
        <end position="263"/>
    </location>
</feature>
<feature type="transmembrane region" description="Helical" evidence="1">
    <location>
        <begin position="133"/>
        <end position="157"/>
    </location>
</feature>
<keyword evidence="1" id="KW-1133">Transmembrane helix</keyword>
<dbReference type="Proteomes" id="UP000054279">
    <property type="component" value="Unassembled WGS sequence"/>
</dbReference>
<sequence length="346" mass="37960">MDTAGAAISPAAAVLKEAEIALIAANVTRYLSAAGLVVLIYDHLLLLDEEIQLIWNSRTTRAKILFLVNRYLVPSALIVGTYGLSGLSKAGLGVTVCKVWLTIVTFLLVVTLFIANLFVLYRVNALWAHSPAVYRSTISLYIATYIVAFALAIYASVKLLPHIGYSPELGLCTTDQRPRLNILAYAVPIVFDVALFGLTCWNGISRPRRLHTAIIQQLYVDGALYFLLTTSLRLGNIIVLAAANLAYAQVGFYFLWAMIPAVLNRMLITITRSVQEEVYVGPTGDAYSHARREIPFEMAPLTLTRTQDSMLTTASVGGVDIGKSLHISVSVDTHKDTTLELRPSWK</sequence>
<evidence type="ECO:0000259" key="2">
    <source>
        <dbReference type="Pfam" id="PF20151"/>
    </source>
</evidence>
<dbReference type="AlphaFoldDB" id="A0A0C9UA56"/>
<gene>
    <name evidence="3" type="ORF">M422DRAFT_783790</name>
</gene>
<feature type="transmembrane region" description="Helical" evidence="1">
    <location>
        <begin position="68"/>
        <end position="87"/>
    </location>
</feature>
<dbReference type="EMBL" id="KN837243">
    <property type="protein sequence ID" value="KIJ31404.1"/>
    <property type="molecule type" value="Genomic_DNA"/>
</dbReference>